<feature type="active site" evidence="6">
    <location>
        <position position="122"/>
    </location>
</feature>
<keyword evidence="7" id="KW-0645">Protease</keyword>
<dbReference type="STRING" id="1266370.NITGR_20040"/>
<dbReference type="HOGENOM" id="CLU_028723_1_3_0"/>
<dbReference type="Proteomes" id="UP000011704">
    <property type="component" value="Unassembled WGS sequence"/>
</dbReference>
<comment type="catalytic activity">
    <reaction evidence="1 7">
        <text>Cleavage of hydrophobic, N-terminal signal or leader sequences from secreted and periplasmic proteins.</text>
        <dbReference type="EC" id="3.4.21.89"/>
    </reaction>
</comment>
<dbReference type="InterPro" id="IPR019758">
    <property type="entry name" value="Pept_S26A_signal_pept_1_CS"/>
</dbReference>
<dbReference type="OrthoDB" id="9802919at2"/>
<dbReference type="FunCoup" id="M1YHP1">
    <property type="interactions" value="316"/>
</dbReference>
<evidence type="ECO:0000259" key="9">
    <source>
        <dbReference type="Pfam" id="PF10502"/>
    </source>
</evidence>
<evidence type="ECO:0000256" key="6">
    <source>
        <dbReference type="PIRSR" id="PIRSR600223-1"/>
    </source>
</evidence>
<feature type="transmembrane region" description="Helical" evidence="7">
    <location>
        <begin position="33"/>
        <end position="52"/>
    </location>
</feature>
<keyword evidence="7" id="KW-0812">Transmembrane</keyword>
<dbReference type="PRINTS" id="PR00727">
    <property type="entry name" value="LEADERPTASE"/>
</dbReference>
<dbReference type="InterPro" id="IPR000223">
    <property type="entry name" value="Pept_S26A_signal_pept_1"/>
</dbReference>
<feature type="compositionally biased region" description="Polar residues" evidence="8">
    <location>
        <begin position="1"/>
        <end position="16"/>
    </location>
</feature>
<evidence type="ECO:0000256" key="7">
    <source>
        <dbReference type="RuleBase" id="RU362042"/>
    </source>
</evidence>
<comment type="subcellular location">
    <subcellularLocation>
        <location evidence="7">Membrane</location>
        <topology evidence="7">Single-pass type II membrane protein</topology>
    </subcellularLocation>
</comment>
<dbReference type="MEROPS" id="S26.025"/>
<dbReference type="Pfam" id="PF10502">
    <property type="entry name" value="Peptidase_S26"/>
    <property type="match status" value="1"/>
</dbReference>
<dbReference type="PROSITE" id="PS00760">
    <property type="entry name" value="SPASE_I_2"/>
    <property type="match status" value="1"/>
</dbReference>
<dbReference type="AlphaFoldDB" id="M1YHP1"/>
<dbReference type="GO" id="GO:0016020">
    <property type="term" value="C:membrane"/>
    <property type="evidence" value="ECO:0007669"/>
    <property type="project" value="UniProtKB-SubCell"/>
</dbReference>
<keyword evidence="7" id="KW-0472">Membrane</keyword>
<dbReference type="GO" id="GO:0006465">
    <property type="term" value="P:signal peptide processing"/>
    <property type="evidence" value="ECO:0007669"/>
    <property type="project" value="InterPro"/>
</dbReference>
<evidence type="ECO:0000313" key="11">
    <source>
        <dbReference type="Proteomes" id="UP000011704"/>
    </source>
</evidence>
<proteinExistence type="inferred from homology"/>
<evidence type="ECO:0000256" key="3">
    <source>
        <dbReference type="ARBA" id="ARBA00013208"/>
    </source>
</evidence>
<keyword evidence="11" id="KW-1185">Reference proteome</keyword>
<evidence type="ECO:0000256" key="2">
    <source>
        <dbReference type="ARBA" id="ARBA00009370"/>
    </source>
</evidence>
<dbReference type="GO" id="GO:0004252">
    <property type="term" value="F:serine-type endopeptidase activity"/>
    <property type="evidence" value="ECO:0007669"/>
    <property type="project" value="InterPro"/>
</dbReference>
<comment type="similarity">
    <text evidence="2 7">Belongs to the peptidase S26 family.</text>
</comment>
<dbReference type="EMBL" id="CAQJ01000022">
    <property type="protein sequence ID" value="CCQ90005.1"/>
    <property type="molecule type" value="Genomic_DNA"/>
</dbReference>
<dbReference type="CDD" id="cd06530">
    <property type="entry name" value="S26_SPase_I"/>
    <property type="match status" value="1"/>
</dbReference>
<evidence type="ECO:0000256" key="1">
    <source>
        <dbReference type="ARBA" id="ARBA00000677"/>
    </source>
</evidence>
<evidence type="ECO:0000256" key="8">
    <source>
        <dbReference type="SAM" id="MobiDB-lite"/>
    </source>
</evidence>
<dbReference type="PANTHER" id="PTHR43390">
    <property type="entry name" value="SIGNAL PEPTIDASE I"/>
    <property type="match status" value="1"/>
</dbReference>
<evidence type="ECO:0000313" key="10">
    <source>
        <dbReference type="EMBL" id="CCQ90005.1"/>
    </source>
</evidence>
<reference evidence="10 11" key="1">
    <citation type="journal article" date="2013" name="Front. Microbiol.">
        <title>The genome of Nitrospina gracilis illuminates the metabolism and evolution of the major marine nitrite oxidizer.</title>
        <authorList>
            <person name="Luecker S."/>
            <person name="Nowka B."/>
            <person name="Rattei T."/>
            <person name="Spieck E."/>
            <person name="and Daims H."/>
        </authorList>
    </citation>
    <scope>NUCLEOTIDE SEQUENCE [LARGE SCALE GENOMIC DNA]</scope>
    <source>
        <strain evidence="10 11">3/211</strain>
    </source>
</reference>
<keyword evidence="7" id="KW-1133">Transmembrane helix</keyword>
<dbReference type="InterPro" id="IPR036286">
    <property type="entry name" value="LexA/Signal_pep-like_sf"/>
</dbReference>
<feature type="active site" evidence="6">
    <location>
        <position position="58"/>
    </location>
</feature>
<dbReference type="EC" id="3.4.21.89" evidence="3 7"/>
<keyword evidence="5 7" id="KW-0378">Hydrolase</keyword>
<dbReference type="InParanoid" id="M1YHP1"/>
<evidence type="ECO:0000256" key="4">
    <source>
        <dbReference type="ARBA" id="ARBA00019232"/>
    </source>
</evidence>
<name>M1YHP1_NITG3</name>
<comment type="caution">
    <text evidence="10">The sequence shown here is derived from an EMBL/GenBank/DDBJ whole genome shotgun (WGS) entry which is preliminary data.</text>
</comment>
<dbReference type="GO" id="GO:0009003">
    <property type="term" value="F:signal peptidase activity"/>
    <property type="evidence" value="ECO:0007669"/>
    <property type="project" value="UniProtKB-EC"/>
</dbReference>
<dbReference type="InterPro" id="IPR019757">
    <property type="entry name" value="Pept_S26A_signal_pept_1_Lys-AS"/>
</dbReference>
<dbReference type="NCBIfam" id="TIGR02227">
    <property type="entry name" value="sigpep_I_bact"/>
    <property type="match status" value="1"/>
</dbReference>
<dbReference type="PANTHER" id="PTHR43390:SF1">
    <property type="entry name" value="CHLOROPLAST PROCESSING PEPTIDASE"/>
    <property type="match status" value="1"/>
</dbReference>
<sequence length="242" mass="27682">MSNNTEQNARGSTSPPVSNPKPRKSTLREYTEAIVIALVLALLIRTFVVQAFKIPSGSMEDTLLIGDHLLVTKFSYGIHIPNEIPFVGIRFFPDILLFQEVPERGDIIVFKYPLDETKDFIKRVIALPGEKLELRHQQVYINGQRMEESYVHHTEPPSLEPVPERDDLGPLLIPDGHVFVMGDNRENSHDSRKWGFLDLDKVRGKAQWIYWSWNGDRGSVRFDRIGLSVYDHEHTGPELAQP</sequence>
<feature type="domain" description="Peptidase S26" evidence="9">
    <location>
        <begin position="28"/>
        <end position="211"/>
    </location>
</feature>
<organism evidence="10 11">
    <name type="scientific">Nitrospina gracilis (strain 3/211)</name>
    <dbReference type="NCBI Taxonomy" id="1266370"/>
    <lineage>
        <taxon>Bacteria</taxon>
        <taxon>Pseudomonadati</taxon>
        <taxon>Nitrospinota/Tectimicrobiota group</taxon>
        <taxon>Nitrospinota</taxon>
        <taxon>Nitrospinia</taxon>
        <taxon>Nitrospinales</taxon>
        <taxon>Nitrospinaceae</taxon>
        <taxon>Nitrospina</taxon>
    </lineage>
</organism>
<dbReference type="Gene3D" id="2.10.109.10">
    <property type="entry name" value="Umud Fragment, subunit A"/>
    <property type="match status" value="1"/>
</dbReference>
<dbReference type="PROSITE" id="PS00761">
    <property type="entry name" value="SPASE_I_3"/>
    <property type="match status" value="1"/>
</dbReference>
<feature type="region of interest" description="Disordered" evidence="8">
    <location>
        <begin position="1"/>
        <end position="24"/>
    </location>
</feature>
<accession>M1YHP1</accession>
<dbReference type="InterPro" id="IPR019533">
    <property type="entry name" value="Peptidase_S26"/>
</dbReference>
<gene>
    <name evidence="10" type="primary">lepB</name>
    <name evidence="10" type="ORF">NITGR_20040</name>
</gene>
<dbReference type="SUPFAM" id="SSF51306">
    <property type="entry name" value="LexA/Signal peptidase"/>
    <property type="match status" value="1"/>
</dbReference>
<evidence type="ECO:0000256" key="5">
    <source>
        <dbReference type="ARBA" id="ARBA00022801"/>
    </source>
</evidence>
<protein>
    <recommendedName>
        <fullName evidence="4 7">Signal peptidase I</fullName>
        <ecNumber evidence="3 7">3.4.21.89</ecNumber>
    </recommendedName>
</protein>
<dbReference type="RefSeq" id="WP_005007030.1">
    <property type="nucleotide sequence ID" value="NZ_HG422173.1"/>
</dbReference>